<dbReference type="AlphaFoldDB" id="A0A176RSY9"/>
<dbReference type="EMBL" id="LUTY01003067">
    <property type="protein sequence ID" value="OAD18839.1"/>
    <property type="molecule type" value="Genomic_DNA"/>
</dbReference>
<organism evidence="1 2">
    <name type="scientific">Candidatus Thiomargarita nelsonii</name>
    <dbReference type="NCBI Taxonomy" id="1003181"/>
    <lineage>
        <taxon>Bacteria</taxon>
        <taxon>Pseudomonadati</taxon>
        <taxon>Pseudomonadota</taxon>
        <taxon>Gammaproteobacteria</taxon>
        <taxon>Thiotrichales</taxon>
        <taxon>Thiotrichaceae</taxon>
        <taxon>Thiomargarita</taxon>
    </lineage>
</organism>
<evidence type="ECO:0000313" key="2">
    <source>
        <dbReference type="Proteomes" id="UP000076962"/>
    </source>
</evidence>
<name>A0A176RSY9_9GAMM</name>
<accession>A0A176RSY9</accession>
<gene>
    <name evidence="1" type="ORF">THIOM_005557</name>
</gene>
<evidence type="ECO:0000313" key="1">
    <source>
        <dbReference type="EMBL" id="OAD18839.1"/>
    </source>
</evidence>
<sequence>MDLIFNEISANYLTTSDYEAKKRMQDLCDVCKKAKENGFSHLRVERKFEIYSLKIYCE</sequence>
<proteinExistence type="predicted"/>
<protein>
    <submittedName>
        <fullName evidence="1">Uncharacterized protein</fullName>
    </submittedName>
</protein>
<comment type="caution">
    <text evidence="1">The sequence shown here is derived from an EMBL/GenBank/DDBJ whole genome shotgun (WGS) entry which is preliminary data.</text>
</comment>
<reference evidence="1 2" key="1">
    <citation type="submission" date="2016-05" db="EMBL/GenBank/DDBJ databases">
        <title>Single-cell genome of chain-forming Candidatus Thiomargarita nelsonii and comparison to other large sulfur-oxidizing bacteria.</title>
        <authorList>
            <person name="Winkel M."/>
            <person name="Salman V."/>
            <person name="Woyke T."/>
            <person name="Schulz-Vogt H."/>
            <person name="Richter M."/>
            <person name="Flood B."/>
            <person name="Bailey J."/>
            <person name="Amann R."/>
            <person name="Mussmann M."/>
        </authorList>
    </citation>
    <scope>NUCLEOTIDE SEQUENCE [LARGE SCALE GENOMIC DNA]</scope>
    <source>
        <strain evidence="1 2">THI036</strain>
    </source>
</reference>
<dbReference type="Proteomes" id="UP000076962">
    <property type="component" value="Unassembled WGS sequence"/>
</dbReference>
<keyword evidence="2" id="KW-1185">Reference proteome</keyword>